<organism evidence="1">
    <name type="scientific">Arundo donax</name>
    <name type="common">Giant reed</name>
    <name type="synonym">Donax arundinaceus</name>
    <dbReference type="NCBI Taxonomy" id="35708"/>
    <lineage>
        <taxon>Eukaryota</taxon>
        <taxon>Viridiplantae</taxon>
        <taxon>Streptophyta</taxon>
        <taxon>Embryophyta</taxon>
        <taxon>Tracheophyta</taxon>
        <taxon>Spermatophyta</taxon>
        <taxon>Magnoliopsida</taxon>
        <taxon>Liliopsida</taxon>
        <taxon>Poales</taxon>
        <taxon>Poaceae</taxon>
        <taxon>PACMAD clade</taxon>
        <taxon>Arundinoideae</taxon>
        <taxon>Arundineae</taxon>
        <taxon>Arundo</taxon>
    </lineage>
</organism>
<dbReference type="EMBL" id="GBRH01188052">
    <property type="protein sequence ID" value="JAE09844.1"/>
    <property type="molecule type" value="Transcribed_RNA"/>
</dbReference>
<reference evidence="1" key="1">
    <citation type="submission" date="2014-09" db="EMBL/GenBank/DDBJ databases">
        <authorList>
            <person name="Magalhaes I.L.F."/>
            <person name="Oliveira U."/>
            <person name="Santos F.R."/>
            <person name="Vidigal T.H.D.A."/>
            <person name="Brescovit A.D."/>
            <person name="Santos A.J."/>
        </authorList>
    </citation>
    <scope>NUCLEOTIDE SEQUENCE</scope>
    <source>
        <tissue evidence="1">Shoot tissue taken approximately 20 cm above the soil surface</tissue>
    </source>
</reference>
<sequence length="17" mass="2093">MIYIHILKKLTVKIYCL</sequence>
<proteinExistence type="predicted"/>
<reference evidence="1" key="2">
    <citation type="journal article" date="2015" name="Data Brief">
        <title>Shoot transcriptome of the giant reed, Arundo donax.</title>
        <authorList>
            <person name="Barrero R.A."/>
            <person name="Guerrero F.D."/>
            <person name="Moolhuijzen P."/>
            <person name="Goolsby J.A."/>
            <person name="Tidwell J."/>
            <person name="Bellgard S.E."/>
            <person name="Bellgard M.I."/>
        </authorList>
    </citation>
    <scope>NUCLEOTIDE SEQUENCE</scope>
    <source>
        <tissue evidence="1">Shoot tissue taken approximately 20 cm above the soil surface</tissue>
    </source>
</reference>
<protein>
    <submittedName>
        <fullName evidence="1">Uncharacterized protein</fullName>
    </submittedName>
</protein>
<evidence type="ECO:0000313" key="1">
    <source>
        <dbReference type="EMBL" id="JAE09844.1"/>
    </source>
</evidence>
<dbReference type="AlphaFoldDB" id="A0A0A9FF27"/>
<accession>A0A0A9FF27</accession>
<name>A0A0A9FF27_ARUDO</name>